<evidence type="ECO:0000259" key="5">
    <source>
        <dbReference type="Pfam" id="PF16327"/>
    </source>
</evidence>
<gene>
    <name evidence="6" type="ORF">METZ01_LOCUS315455</name>
</gene>
<evidence type="ECO:0008006" key="7">
    <source>
        <dbReference type="Google" id="ProtNLM"/>
    </source>
</evidence>
<dbReference type="PANTHER" id="PTHR43653">
    <property type="entry name" value="CYTOCHROME C ASSEMBLY PROTEIN-RELATED"/>
    <property type="match status" value="1"/>
</dbReference>
<dbReference type="GO" id="GO:0017004">
    <property type="term" value="P:cytochrome complex assembly"/>
    <property type="evidence" value="ECO:0007669"/>
    <property type="project" value="UniProtKB-KW"/>
</dbReference>
<proteinExistence type="inferred from homology"/>
<feature type="transmembrane region" description="Helical" evidence="3">
    <location>
        <begin position="149"/>
        <end position="169"/>
    </location>
</feature>
<feature type="non-terminal residue" evidence="6">
    <location>
        <position position="365"/>
    </location>
</feature>
<dbReference type="GO" id="GO:0015232">
    <property type="term" value="F:heme transmembrane transporter activity"/>
    <property type="evidence" value="ECO:0007669"/>
    <property type="project" value="InterPro"/>
</dbReference>
<dbReference type="Pfam" id="PF16327">
    <property type="entry name" value="CcmF_C"/>
    <property type="match status" value="1"/>
</dbReference>
<dbReference type="AlphaFoldDB" id="A0A382NSQ9"/>
<feature type="transmembrane region" description="Helical" evidence="3">
    <location>
        <begin position="122"/>
        <end position="137"/>
    </location>
</feature>
<keyword evidence="3" id="KW-0812">Transmembrane</keyword>
<dbReference type="PRINTS" id="PR01410">
    <property type="entry name" value="CCBIOGENESIS"/>
</dbReference>
<dbReference type="GO" id="GO:0020037">
    <property type="term" value="F:heme binding"/>
    <property type="evidence" value="ECO:0007669"/>
    <property type="project" value="InterPro"/>
</dbReference>
<evidence type="ECO:0000256" key="2">
    <source>
        <dbReference type="ARBA" id="ARBA00022748"/>
    </source>
</evidence>
<evidence type="ECO:0000313" key="6">
    <source>
        <dbReference type="EMBL" id="SVC62601.1"/>
    </source>
</evidence>
<dbReference type="InterPro" id="IPR003567">
    <property type="entry name" value="Cyt_c_biogenesis"/>
</dbReference>
<evidence type="ECO:0000259" key="4">
    <source>
        <dbReference type="Pfam" id="PF01578"/>
    </source>
</evidence>
<keyword evidence="3" id="KW-0472">Membrane</keyword>
<dbReference type="GO" id="GO:0016020">
    <property type="term" value="C:membrane"/>
    <property type="evidence" value="ECO:0007669"/>
    <property type="project" value="InterPro"/>
</dbReference>
<reference evidence="6" key="1">
    <citation type="submission" date="2018-05" db="EMBL/GenBank/DDBJ databases">
        <authorList>
            <person name="Lanie J.A."/>
            <person name="Ng W.-L."/>
            <person name="Kazmierczak K.M."/>
            <person name="Andrzejewski T.M."/>
            <person name="Davidsen T.M."/>
            <person name="Wayne K.J."/>
            <person name="Tettelin H."/>
            <person name="Glass J.I."/>
            <person name="Rusch D."/>
            <person name="Podicherti R."/>
            <person name="Tsui H.-C.T."/>
            <person name="Winkler M.E."/>
        </authorList>
    </citation>
    <scope>NUCLEOTIDE SEQUENCE</scope>
</reference>
<feature type="transmembrane region" description="Helical" evidence="3">
    <location>
        <begin position="49"/>
        <end position="70"/>
    </location>
</feature>
<feature type="domain" description="Cytochrome c assembly protein" evidence="4">
    <location>
        <begin position="9"/>
        <end position="165"/>
    </location>
</feature>
<comment type="similarity">
    <text evidence="1">Belongs to the CcmF/CycK/Ccl1/NrfE/CcsA family.</text>
</comment>
<keyword evidence="3" id="KW-1133">Transmembrane helix</keyword>
<feature type="domain" description="Cytochrome c-type biogenesis protein CcmF C-terminal" evidence="5">
    <location>
        <begin position="187"/>
        <end position="347"/>
    </location>
</feature>
<dbReference type="PANTHER" id="PTHR43653:SF4">
    <property type="entry name" value="CYTOCHROME C BIOGENESIS CCMF N-TERMINAL-LIKE MITOCHONDRIAL PROTEIN 1-RELATED"/>
    <property type="match status" value="1"/>
</dbReference>
<dbReference type="EMBL" id="UINC01101636">
    <property type="protein sequence ID" value="SVC62601.1"/>
    <property type="molecule type" value="Genomic_DNA"/>
</dbReference>
<protein>
    <recommendedName>
        <fullName evidence="7">Cytochrome c assembly protein domain-containing protein</fullName>
    </recommendedName>
</protein>
<name>A0A382NSQ9_9ZZZZ</name>
<organism evidence="6">
    <name type="scientific">marine metagenome</name>
    <dbReference type="NCBI Taxonomy" id="408172"/>
    <lineage>
        <taxon>unclassified sequences</taxon>
        <taxon>metagenomes</taxon>
        <taxon>ecological metagenomes</taxon>
    </lineage>
</organism>
<evidence type="ECO:0000256" key="3">
    <source>
        <dbReference type="SAM" id="Phobius"/>
    </source>
</evidence>
<evidence type="ECO:0000256" key="1">
    <source>
        <dbReference type="ARBA" id="ARBA00009186"/>
    </source>
</evidence>
<feature type="transmembrane region" description="Helical" evidence="3">
    <location>
        <begin position="298"/>
        <end position="316"/>
    </location>
</feature>
<feature type="transmembrane region" description="Helical" evidence="3">
    <location>
        <begin position="181"/>
        <end position="203"/>
    </location>
</feature>
<feature type="transmembrane region" description="Helical" evidence="3">
    <location>
        <begin position="224"/>
        <end position="247"/>
    </location>
</feature>
<accession>A0A382NSQ9</accession>
<dbReference type="Pfam" id="PF01578">
    <property type="entry name" value="Cytochrom_C_asm"/>
    <property type="match status" value="1"/>
</dbReference>
<sequence>MFILLFQIFLLISTSVLANPFTEASNIVKDGQGINPLLLHFGMFVHPPVQMLGLTAVVVPFSIAIGSLCAKNENLNLNSLRIWALATWIILTIGLALGSWWAYTILGWGGYWAWDPVENSSLMPWLLMTAFIHSIMVQQKRNMFKGWNLFLIIFAFFMAQMGMFINRGGPVPSVHSFGSSSLGWTFLLFMFISTTFSFMFFIYRYRFLTSVNYVQSILSRESLILVQNVLFLSVAIITLMGTIYPVFTKSIEDEQIYVGREFYDLVNAPILLLIMIILSIAPFVPWKNANMSSYIKKKTIVFVIAVLLAILNSWIISGHYWVTISFVILYFSSIQIFIELYKISKASFNKFKNLKNVLDKFLNIL</sequence>
<feature type="transmembrane region" description="Helical" evidence="3">
    <location>
        <begin position="322"/>
        <end position="341"/>
    </location>
</feature>
<feature type="transmembrane region" description="Helical" evidence="3">
    <location>
        <begin position="267"/>
        <end position="286"/>
    </location>
</feature>
<dbReference type="InterPro" id="IPR032523">
    <property type="entry name" value="CcmF_C"/>
</dbReference>
<keyword evidence="2" id="KW-0201">Cytochrome c-type biogenesis</keyword>
<feature type="transmembrane region" description="Helical" evidence="3">
    <location>
        <begin position="82"/>
        <end position="102"/>
    </location>
</feature>
<dbReference type="InterPro" id="IPR002541">
    <property type="entry name" value="Cyt_c_assembly"/>
</dbReference>